<reference evidence="2 3" key="1">
    <citation type="submission" date="2016-10" db="EMBL/GenBank/DDBJ databases">
        <authorList>
            <person name="de Groot N.N."/>
        </authorList>
    </citation>
    <scope>NUCLEOTIDE SEQUENCE [LARGE SCALE GENOMIC DNA]</scope>
    <source>
        <strain evidence="2 3">DSM 27630</strain>
    </source>
</reference>
<gene>
    <name evidence="2" type="ORF">SAMN04489868_10794</name>
</gene>
<dbReference type="Pfam" id="PF01381">
    <property type="entry name" value="HTH_3"/>
    <property type="match status" value="1"/>
</dbReference>
<dbReference type="AlphaFoldDB" id="A0A1I3BLG2"/>
<dbReference type="InterPro" id="IPR053163">
    <property type="entry name" value="HTH-type_regulator_Rgg"/>
</dbReference>
<dbReference type="SMART" id="SM00530">
    <property type="entry name" value="HTH_XRE"/>
    <property type="match status" value="1"/>
</dbReference>
<dbReference type="RefSeq" id="WP_177186169.1">
    <property type="nucleotide sequence ID" value="NZ_FOQE01000007.1"/>
</dbReference>
<dbReference type="SUPFAM" id="SSF47413">
    <property type="entry name" value="lambda repressor-like DNA-binding domains"/>
    <property type="match status" value="1"/>
</dbReference>
<dbReference type="PANTHER" id="PTHR37038">
    <property type="entry name" value="TRANSCRIPTIONAL REGULATOR-RELATED"/>
    <property type="match status" value="1"/>
</dbReference>
<dbReference type="InterPro" id="IPR010982">
    <property type="entry name" value="Lambda_DNA-bd_dom_sf"/>
</dbReference>
<dbReference type="InterPro" id="IPR001387">
    <property type="entry name" value="Cro/C1-type_HTH"/>
</dbReference>
<dbReference type="PANTHER" id="PTHR37038:SF12">
    <property type="entry name" value="TRANSCRIPTIONAL REGULATOR"/>
    <property type="match status" value="1"/>
</dbReference>
<sequence>MKRNYGKVLRKLREEKGYSLRQVSKGILSASFLSKFERGESDISLSHFLRIIDRLNITLDEFSFAANGYQLSELDQLRADITFAYQRNNQARLKNIQRKEYEKWETYELDTYLCNAIMAEAFLLNLQKKEIDKKKRQFVIQYLFNIEIWGNYELMLYANVLSVLPTDTVIALSKEVVKKTSVYSFIPADFVQTVQLLLNTVIVCLDADLLNEALYFVLTIEGMNLEERFFYERTVLTFLKGILKIKNEEVEQGKKEAEKAVQMMYSIGSNDIAINHEEYLAAVIEAKK</sequence>
<dbReference type="Gene3D" id="1.25.40.10">
    <property type="entry name" value="Tetratricopeptide repeat domain"/>
    <property type="match status" value="1"/>
</dbReference>
<dbReference type="Pfam" id="PF21259">
    <property type="entry name" value="Rgg_C"/>
    <property type="match status" value="1"/>
</dbReference>
<organism evidence="2 3">
    <name type="scientific">Pisciglobus halotolerans</name>
    <dbReference type="NCBI Taxonomy" id="745365"/>
    <lineage>
        <taxon>Bacteria</taxon>
        <taxon>Bacillati</taxon>
        <taxon>Bacillota</taxon>
        <taxon>Bacilli</taxon>
        <taxon>Lactobacillales</taxon>
        <taxon>Carnobacteriaceae</taxon>
    </lineage>
</organism>
<proteinExistence type="predicted"/>
<dbReference type="NCBIfam" id="TIGR01716">
    <property type="entry name" value="RGG_Cterm"/>
    <property type="match status" value="1"/>
</dbReference>
<dbReference type="PROSITE" id="PS50943">
    <property type="entry name" value="HTH_CROC1"/>
    <property type="match status" value="1"/>
</dbReference>
<dbReference type="CDD" id="cd00093">
    <property type="entry name" value="HTH_XRE"/>
    <property type="match status" value="1"/>
</dbReference>
<dbReference type="InterPro" id="IPR011990">
    <property type="entry name" value="TPR-like_helical_dom_sf"/>
</dbReference>
<evidence type="ECO:0000313" key="3">
    <source>
        <dbReference type="Proteomes" id="UP000198668"/>
    </source>
</evidence>
<name>A0A1I3BLG2_9LACT</name>
<feature type="domain" description="HTH cro/C1-type" evidence="1">
    <location>
        <begin position="9"/>
        <end position="62"/>
    </location>
</feature>
<dbReference type="GO" id="GO:0003677">
    <property type="term" value="F:DNA binding"/>
    <property type="evidence" value="ECO:0007669"/>
    <property type="project" value="InterPro"/>
</dbReference>
<evidence type="ECO:0000259" key="1">
    <source>
        <dbReference type="PROSITE" id="PS50943"/>
    </source>
</evidence>
<protein>
    <submittedName>
        <fullName evidence="2">Transcriptional activator, Rgg/GadR/MutR family, C-terminal domain-containing protein</fullName>
    </submittedName>
</protein>
<dbReference type="Proteomes" id="UP000198668">
    <property type="component" value="Unassembled WGS sequence"/>
</dbReference>
<accession>A0A1I3BLG2</accession>
<dbReference type="EMBL" id="FOQE01000007">
    <property type="protein sequence ID" value="SFH63164.1"/>
    <property type="molecule type" value="Genomic_DNA"/>
</dbReference>
<keyword evidence="3" id="KW-1185">Reference proteome</keyword>
<evidence type="ECO:0000313" key="2">
    <source>
        <dbReference type="EMBL" id="SFH63164.1"/>
    </source>
</evidence>
<dbReference type="InterPro" id="IPR010057">
    <property type="entry name" value="Transcription_activator_Rgg_C"/>
</dbReference>